<reference evidence="5" key="1">
    <citation type="submission" date="2021-01" db="EMBL/GenBank/DDBJ databases">
        <authorList>
            <person name="Corre E."/>
            <person name="Pelletier E."/>
            <person name="Niang G."/>
            <person name="Scheremetjew M."/>
            <person name="Finn R."/>
            <person name="Kale V."/>
            <person name="Holt S."/>
            <person name="Cochrane G."/>
            <person name="Meng A."/>
            <person name="Brown T."/>
            <person name="Cohen L."/>
        </authorList>
    </citation>
    <scope>NUCLEOTIDE SEQUENCE</scope>
    <source>
        <strain evidence="5">CCMP3328</strain>
    </source>
</reference>
<accession>A0A7R9ZPY0</accession>
<keyword evidence="1" id="KW-0479">Metal-binding</keyword>
<proteinExistence type="predicted"/>
<feature type="compositionally biased region" description="Polar residues" evidence="3">
    <location>
        <begin position="154"/>
        <end position="167"/>
    </location>
</feature>
<evidence type="ECO:0000256" key="4">
    <source>
        <dbReference type="SAM" id="SignalP"/>
    </source>
</evidence>
<evidence type="ECO:0000256" key="2">
    <source>
        <dbReference type="ARBA" id="ARBA00023239"/>
    </source>
</evidence>
<sequence length="322" mass="35136">MIVRMNRISLACVCAGSVIVSTQAWTTAPSVVSLLRQQRHASLCMASNDKEPDLFEYFDPLLSPHAYPQGISPDTKPKRDAAVEKKEAVAQSSGEEETPKAPSVESSPGGVQQDLFEYFDPLKSPHEYPNGIGGATQDKPKKDSPLRLTKGIRRNQQSSPARNTVPSRSGKMGILLMDHGSKNPASNERLLKLAELYQLTIDDDSIVVKAAHMEIVPPFIPDGLQALLDEGVDEIICHPYFLSPGRHVTKDIPEIMSDAIQDMNIEIPIVITDPVGSNTQLMIGAIHSLVRESATTLRAQKVNTQNIAAPEPSQIDKGTFIQ</sequence>
<evidence type="ECO:0000256" key="1">
    <source>
        <dbReference type="ARBA" id="ARBA00022723"/>
    </source>
</evidence>
<dbReference type="EMBL" id="HBEF01015733">
    <property type="protein sequence ID" value="CAD8337714.1"/>
    <property type="molecule type" value="Transcribed_RNA"/>
</dbReference>
<dbReference type="GO" id="GO:0046872">
    <property type="term" value="F:metal ion binding"/>
    <property type="evidence" value="ECO:0007669"/>
    <property type="project" value="UniProtKB-KW"/>
</dbReference>
<dbReference type="Gene3D" id="3.40.50.1400">
    <property type="match status" value="1"/>
</dbReference>
<keyword evidence="4" id="KW-0732">Signal</keyword>
<dbReference type="SUPFAM" id="SSF53800">
    <property type="entry name" value="Chelatase"/>
    <property type="match status" value="1"/>
</dbReference>
<keyword evidence="2" id="KW-0456">Lyase</keyword>
<name>A0A7R9ZPY0_9STRA</name>
<dbReference type="GO" id="GO:0016829">
    <property type="term" value="F:lyase activity"/>
    <property type="evidence" value="ECO:0007669"/>
    <property type="project" value="UniProtKB-KW"/>
</dbReference>
<dbReference type="InterPro" id="IPR002762">
    <property type="entry name" value="CbiX-like"/>
</dbReference>
<feature type="compositionally biased region" description="Basic and acidic residues" evidence="3">
    <location>
        <begin position="75"/>
        <end position="88"/>
    </location>
</feature>
<dbReference type="InterPro" id="IPR050963">
    <property type="entry name" value="Sirohydro_Cobaltochel/CbiX"/>
</dbReference>
<evidence type="ECO:0000313" key="5">
    <source>
        <dbReference type="EMBL" id="CAD8337714.1"/>
    </source>
</evidence>
<feature type="signal peptide" evidence="4">
    <location>
        <begin position="1"/>
        <end position="24"/>
    </location>
</feature>
<evidence type="ECO:0008006" key="6">
    <source>
        <dbReference type="Google" id="ProtNLM"/>
    </source>
</evidence>
<dbReference type="CDD" id="cd03416">
    <property type="entry name" value="CbiX_SirB_N"/>
    <property type="match status" value="1"/>
</dbReference>
<feature type="region of interest" description="Disordered" evidence="3">
    <location>
        <begin position="66"/>
        <end position="111"/>
    </location>
</feature>
<organism evidence="5">
    <name type="scientific">Craspedostauros australis</name>
    <dbReference type="NCBI Taxonomy" id="1486917"/>
    <lineage>
        <taxon>Eukaryota</taxon>
        <taxon>Sar</taxon>
        <taxon>Stramenopiles</taxon>
        <taxon>Ochrophyta</taxon>
        <taxon>Bacillariophyta</taxon>
        <taxon>Bacillariophyceae</taxon>
        <taxon>Bacillariophycidae</taxon>
        <taxon>Naviculales</taxon>
        <taxon>Naviculaceae</taxon>
        <taxon>Craspedostauros</taxon>
    </lineage>
</organism>
<evidence type="ECO:0000256" key="3">
    <source>
        <dbReference type="SAM" id="MobiDB-lite"/>
    </source>
</evidence>
<feature type="region of interest" description="Disordered" evidence="3">
    <location>
        <begin position="126"/>
        <end position="170"/>
    </location>
</feature>
<protein>
    <recommendedName>
        <fullName evidence="6">Sirohydrochlorin cobaltochelatase</fullName>
    </recommendedName>
</protein>
<dbReference type="PANTHER" id="PTHR33542">
    <property type="entry name" value="SIROHYDROCHLORIN FERROCHELATASE, CHLOROPLASTIC"/>
    <property type="match status" value="1"/>
</dbReference>
<dbReference type="Pfam" id="PF01903">
    <property type="entry name" value="CbiX"/>
    <property type="match status" value="1"/>
</dbReference>
<feature type="chain" id="PRO_5031562811" description="Sirohydrochlorin cobaltochelatase" evidence="4">
    <location>
        <begin position="25"/>
        <end position="322"/>
    </location>
</feature>
<dbReference type="AlphaFoldDB" id="A0A7R9ZPY0"/>
<dbReference type="PANTHER" id="PTHR33542:SF3">
    <property type="entry name" value="SIROHYDROCHLORIN FERROCHELATASE, CHLOROPLASTIC"/>
    <property type="match status" value="1"/>
</dbReference>
<gene>
    <name evidence="5" type="ORF">CAUS1442_LOCUS9842</name>
</gene>